<sequence>MSLYISKLIRAEVSPQNMQDLNLNSNPSDMSLVSHEFLRFKRGSVTIKPY</sequence>
<dbReference type="AlphaFoldDB" id="A0A0B0MSW9"/>
<comment type="caution">
    <text evidence="1">The sequence shown here is derived from an EMBL/GenBank/DDBJ whole genome shotgun (WGS) entry which is preliminary data.</text>
</comment>
<evidence type="ECO:0000313" key="1">
    <source>
        <dbReference type="EMBL" id="KHG03815.1"/>
    </source>
</evidence>
<gene>
    <name evidence="1" type="ORF">F383_27535</name>
</gene>
<evidence type="ECO:0000313" key="2">
    <source>
        <dbReference type="Proteomes" id="UP000032142"/>
    </source>
</evidence>
<name>A0A0B0MSW9_GOSAR</name>
<dbReference type="Proteomes" id="UP000032142">
    <property type="component" value="Unassembled WGS sequence"/>
</dbReference>
<keyword evidence="2" id="KW-1185">Reference proteome</keyword>
<reference evidence="2" key="1">
    <citation type="submission" date="2014-09" db="EMBL/GenBank/DDBJ databases">
        <authorList>
            <person name="Mudge J."/>
            <person name="Ramaraj T."/>
            <person name="Lindquist I.E."/>
            <person name="Bharti A.K."/>
            <person name="Sundararajan A."/>
            <person name="Cameron C.T."/>
            <person name="Woodward J.E."/>
            <person name="May G.D."/>
            <person name="Brubaker C."/>
            <person name="Broadhvest J."/>
            <person name="Wilkins T.A."/>
        </authorList>
    </citation>
    <scope>NUCLEOTIDE SEQUENCE</scope>
    <source>
        <strain evidence="2">cv. AKA8401</strain>
    </source>
</reference>
<proteinExistence type="predicted"/>
<accession>A0A0B0MSW9</accession>
<dbReference type="EMBL" id="JRRC01388438">
    <property type="protein sequence ID" value="KHG03815.1"/>
    <property type="molecule type" value="Genomic_DNA"/>
</dbReference>
<organism evidence="1 2">
    <name type="scientific">Gossypium arboreum</name>
    <name type="common">Tree cotton</name>
    <name type="synonym">Gossypium nanking</name>
    <dbReference type="NCBI Taxonomy" id="29729"/>
    <lineage>
        <taxon>Eukaryota</taxon>
        <taxon>Viridiplantae</taxon>
        <taxon>Streptophyta</taxon>
        <taxon>Embryophyta</taxon>
        <taxon>Tracheophyta</taxon>
        <taxon>Spermatophyta</taxon>
        <taxon>Magnoliopsida</taxon>
        <taxon>eudicotyledons</taxon>
        <taxon>Gunneridae</taxon>
        <taxon>Pentapetalae</taxon>
        <taxon>rosids</taxon>
        <taxon>malvids</taxon>
        <taxon>Malvales</taxon>
        <taxon>Malvaceae</taxon>
        <taxon>Malvoideae</taxon>
        <taxon>Gossypium</taxon>
    </lineage>
</organism>
<protein>
    <submittedName>
        <fullName evidence="1">Uncharacterized protein</fullName>
    </submittedName>
</protein>